<dbReference type="InterPro" id="IPR004474">
    <property type="entry name" value="LytR_CpsA_psr"/>
</dbReference>
<protein>
    <submittedName>
        <fullName evidence="4">LytR family transcriptional regulator</fullName>
    </submittedName>
</protein>
<dbReference type="PANTHER" id="PTHR33392">
    <property type="entry name" value="POLYISOPRENYL-TEICHOIC ACID--PEPTIDOGLYCAN TEICHOIC ACID TRANSFERASE TAGU"/>
    <property type="match status" value="1"/>
</dbReference>
<gene>
    <name evidence="4" type="ORF">CNY62_05840</name>
</gene>
<feature type="transmembrane region" description="Helical" evidence="2">
    <location>
        <begin position="21"/>
        <end position="41"/>
    </location>
</feature>
<dbReference type="KEGG" id="bths:CNY62_05840"/>
<organism evidence="4 5">
    <name type="scientific">Brochothrix thermosphacta</name>
    <name type="common">Microbacterium thermosphactum</name>
    <dbReference type="NCBI Taxonomy" id="2756"/>
    <lineage>
        <taxon>Bacteria</taxon>
        <taxon>Bacillati</taxon>
        <taxon>Bacillota</taxon>
        <taxon>Bacilli</taxon>
        <taxon>Bacillales</taxon>
        <taxon>Listeriaceae</taxon>
        <taxon>Brochothrix</taxon>
    </lineage>
</organism>
<dbReference type="Pfam" id="PF03816">
    <property type="entry name" value="LytR_cpsA_psr"/>
    <property type="match status" value="1"/>
</dbReference>
<dbReference type="STRING" id="2756.BFR44_05960"/>
<evidence type="ECO:0000256" key="1">
    <source>
        <dbReference type="ARBA" id="ARBA00006068"/>
    </source>
</evidence>
<accession>A0A1D2L3G1</accession>
<dbReference type="OrthoDB" id="27330at2"/>
<evidence type="ECO:0000313" key="5">
    <source>
        <dbReference type="Proteomes" id="UP000243591"/>
    </source>
</evidence>
<dbReference type="RefSeq" id="WP_069125006.1">
    <property type="nucleotide sequence ID" value="NZ_CP023483.1"/>
</dbReference>
<keyword evidence="2" id="KW-0812">Transmembrane</keyword>
<dbReference type="InterPro" id="IPR050922">
    <property type="entry name" value="LytR/CpsA/Psr_CW_biosynth"/>
</dbReference>
<feature type="domain" description="Cell envelope-related transcriptional attenuator" evidence="3">
    <location>
        <begin position="89"/>
        <end position="231"/>
    </location>
</feature>
<comment type="similarity">
    <text evidence="1">Belongs to the LytR/CpsA/Psr (LCP) family.</text>
</comment>
<keyword evidence="2" id="KW-0472">Membrane</keyword>
<dbReference type="PANTHER" id="PTHR33392:SF6">
    <property type="entry name" value="POLYISOPRENYL-TEICHOIC ACID--PEPTIDOGLYCAN TEICHOIC ACID TRANSFERASE TAGU"/>
    <property type="match status" value="1"/>
</dbReference>
<evidence type="ECO:0000256" key="2">
    <source>
        <dbReference type="SAM" id="Phobius"/>
    </source>
</evidence>
<proteinExistence type="inferred from homology"/>
<evidence type="ECO:0000259" key="3">
    <source>
        <dbReference type="Pfam" id="PF03816"/>
    </source>
</evidence>
<keyword evidence="2" id="KW-1133">Transmembrane helix</keyword>
<reference evidence="4 5" key="1">
    <citation type="submission" date="2017-09" db="EMBL/GenBank/DDBJ databases">
        <title>Complete Genome Sequences of Two Strains of the Meat Spoilage Bacterium Brochothrix thermosphacta Isolated from Ground Chicken.</title>
        <authorList>
            <person name="Paoli G.C."/>
            <person name="Wijey C."/>
            <person name="Chen C.-Y."/>
            <person name="Nguyen L."/>
            <person name="Yan X."/>
            <person name="Irwin P.L."/>
        </authorList>
    </citation>
    <scope>NUCLEOTIDE SEQUENCE [LARGE SCALE GENOMIC DNA]</scope>
    <source>
        <strain evidence="4 5">BI</strain>
    </source>
</reference>
<dbReference type="EMBL" id="CP023483">
    <property type="protein sequence ID" value="ATF25961.1"/>
    <property type="molecule type" value="Genomic_DNA"/>
</dbReference>
<evidence type="ECO:0000313" key="4">
    <source>
        <dbReference type="EMBL" id="ATF25961.1"/>
    </source>
</evidence>
<dbReference type="Gene3D" id="3.40.630.190">
    <property type="entry name" value="LCP protein"/>
    <property type="match status" value="1"/>
</dbReference>
<keyword evidence="5" id="KW-1185">Reference proteome</keyword>
<dbReference type="Proteomes" id="UP000243591">
    <property type="component" value="Chromosome"/>
</dbReference>
<dbReference type="NCBIfam" id="TIGR00350">
    <property type="entry name" value="lytR_cpsA_psr"/>
    <property type="match status" value="1"/>
</dbReference>
<sequence>MSETETRRSKVKKKHPVRKAILMLILILVLAIAGVAGYLYFKTNSTVSKINAPLKTSATNIADKKPFAVLLLGTDNDLDSKGRQRPGLSDTMILAVVNPQKEKTYLLSLPRDTRVPIVGHGTEEKINSAFAYGGAQMAVDTVSEFMDIPVNYYVNMNMDGFKQLVDAVDGVTVNNKLNFKQDGITFNTGNINLSGKEALAYSRMRYEDPKGDFGRQQRQRQVIEAVTRKATSSSAVFNYNDILKAIGNNVETNLDTKDMISIAKNYRGVVNNVTESSIEDGTGETLMNPDGATTSWYYVVSDDVKAKYQKELKEALAE</sequence>
<dbReference type="AlphaFoldDB" id="A0A1D2L3G1"/>
<name>A0A1D2L3G1_BROTH</name>